<keyword evidence="13" id="KW-1185">Reference proteome</keyword>
<reference evidence="12" key="1">
    <citation type="submission" date="2023-07" db="EMBL/GenBank/DDBJ databases">
        <authorList>
            <consortium name="AG Swart"/>
            <person name="Singh M."/>
            <person name="Singh A."/>
            <person name="Seah K."/>
            <person name="Emmerich C."/>
        </authorList>
    </citation>
    <scope>NUCLEOTIDE SEQUENCE</scope>
    <source>
        <strain evidence="12">DP1</strain>
    </source>
</reference>
<keyword evidence="5" id="KW-0418">Kinase</keyword>
<evidence type="ECO:0000256" key="9">
    <source>
        <dbReference type="PROSITE-ProRule" id="PRU10141"/>
    </source>
</evidence>
<comment type="caution">
    <text evidence="12">The sequence shown here is derived from an EMBL/GenBank/DDBJ whole genome shotgun (WGS) entry which is preliminary data.</text>
</comment>
<dbReference type="Gene3D" id="1.10.510.10">
    <property type="entry name" value="Transferase(Phosphotransferase) domain 1"/>
    <property type="match status" value="1"/>
</dbReference>
<gene>
    <name evidence="12" type="ORF">ECRASSUSDP1_LOCUS5478</name>
</gene>
<evidence type="ECO:0000256" key="7">
    <source>
        <dbReference type="ARBA" id="ARBA00047899"/>
    </source>
</evidence>
<dbReference type="PANTHER" id="PTHR44899">
    <property type="entry name" value="CAMK FAMILY PROTEIN KINASE"/>
    <property type="match status" value="1"/>
</dbReference>
<evidence type="ECO:0000313" key="12">
    <source>
        <dbReference type="EMBL" id="CAI2364136.1"/>
    </source>
</evidence>
<dbReference type="InterPro" id="IPR008271">
    <property type="entry name" value="Ser/Thr_kinase_AS"/>
</dbReference>
<proteinExistence type="inferred from homology"/>
<evidence type="ECO:0000256" key="5">
    <source>
        <dbReference type="ARBA" id="ARBA00022777"/>
    </source>
</evidence>
<dbReference type="InterPro" id="IPR000719">
    <property type="entry name" value="Prot_kinase_dom"/>
</dbReference>
<dbReference type="GO" id="GO:0004674">
    <property type="term" value="F:protein serine/threonine kinase activity"/>
    <property type="evidence" value="ECO:0007669"/>
    <property type="project" value="UniProtKB-KW"/>
</dbReference>
<evidence type="ECO:0000256" key="4">
    <source>
        <dbReference type="ARBA" id="ARBA00022741"/>
    </source>
</evidence>
<evidence type="ECO:0000256" key="2">
    <source>
        <dbReference type="ARBA" id="ARBA00022527"/>
    </source>
</evidence>
<feature type="binding site" evidence="9">
    <location>
        <position position="53"/>
    </location>
    <ligand>
        <name>ATP</name>
        <dbReference type="ChEBI" id="CHEBI:30616"/>
    </ligand>
</feature>
<organism evidence="12 13">
    <name type="scientific">Euplotes crassus</name>
    <dbReference type="NCBI Taxonomy" id="5936"/>
    <lineage>
        <taxon>Eukaryota</taxon>
        <taxon>Sar</taxon>
        <taxon>Alveolata</taxon>
        <taxon>Ciliophora</taxon>
        <taxon>Intramacronucleata</taxon>
        <taxon>Spirotrichea</taxon>
        <taxon>Hypotrichia</taxon>
        <taxon>Euplotida</taxon>
        <taxon>Euplotidae</taxon>
        <taxon>Moneuplotes</taxon>
    </lineage>
</organism>
<dbReference type="SMART" id="SM00220">
    <property type="entry name" value="S_TKc"/>
    <property type="match status" value="1"/>
</dbReference>
<dbReference type="AlphaFoldDB" id="A0AAD1UCL3"/>
<dbReference type="EC" id="2.7.11.1" evidence="1"/>
<evidence type="ECO:0000256" key="3">
    <source>
        <dbReference type="ARBA" id="ARBA00022679"/>
    </source>
</evidence>
<keyword evidence="2 10" id="KW-0723">Serine/threonine-protein kinase</keyword>
<sequence length="300" mass="34361">MNTESPGKRKSKKKGKASLIDYEIISEIGSGATGTVYKCKLKSDESQEKYAIKRIKIGKKSKDVLKEVFMLKNISHPNIIKLHTSFVDSEYLYMVMEYADGGDLLSLIKKQKDAGKFFSEKCIWNFARQILLGILHLHANDIIHRDLKSQNVMIKDGVLKIGDLGESKFLNKMDYLSGKAVGTPMYLSPEVIKHENYDHRVDVWGFGCIIYHLTALKPPFVSDTIEGLLKCIQFKPPKHLQGCYSVKLKEFIYKMLEKQKSKRPFVTELTSMFPSSFKFERIVDTTNYKKCNTLTNCTNF</sequence>
<dbReference type="InterPro" id="IPR017441">
    <property type="entry name" value="Protein_kinase_ATP_BS"/>
</dbReference>
<comment type="catalytic activity">
    <reaction evidence="7">
        <text>L-threonyl-[protein] + ATP = O-phospho-L-threonyl-[protein] + ADP + H(+)</text>
        <dbReference type="Rhea" id="RHEA:46608"/>
        <dbReference type="Rhea" id="RHEA-COMP:11060"/>
        <dbReference type="Rhea" id="RHEA-COMP:11605"/>
        <dbReference type="ChEBI" id="CHEBI:15378"/>
        <dbReference type="ChEBI" id="CHEBI:30013"/>
        <dbReference type="ChEBI" id="CHEBI:30616"/>
        <dbReference type="ChEBI" id="CHEBI:61977"/>
        <dbReference type="ChEBI" id="CHEBI:456216"/>
        <dbReference type="EC" id="2.7.11.1"/>
    </reaction>
</comment>
<comment type="similarity">
    <text evidence="10">Belongs to the protein kinase superfamily.</text>
</comment>
<accession>A0AAD1UCL3</accession>
<name>A0AAD1UCL3_EUPCR</name>
<comment type="catalytic activity">
    <reaction evidence="8">
        <text>L-seryl-[protein] + ATP = O-phospho-L-seryl-[protein] + ADP + H(+)</text>
        <dbReference type="Rhea" id="RHEA:17989"/>
        <dbReference type="Rhea" id="RHEA-COMP:9863"/>
        <dbReference type="Rhea" id="RHEA-COMP:11604"/>
        <dbReference type="ChEBI" id="CHEBI:15378"/>
        <dbReference type="ChEBI" id="CHEBI:29999"/>
        <dbReference type="ChEBI" id="CHEBI:30616"/>
        <dbReference type="ChEBI" id="CHEBI:83421"/>
        <dbReference type="ChEBI" id="CHEBI:456216"/>
        <dbReference type="EC" id="2.7.11.1"/>
    </reaction>
</comment>
<evidence type="ECO:0000256" key="1">
    <source>
        <dbReference type="ARBA" id="ARBA00012513"/>
    </source>
</evidence>
<keyword evidence="6 9" id="KW-0067">ATP-binding</keyword>
<dbReference type="Pfam" id="PF00069">
    <property type="entry name" value="Pkinase"/>
    <property type="match status" value="1"/>
</dbReference>
<dbReference type="PANTHER" id="PTHR44899:SF3">
    <property type="entry name" value="SERINE_THREONINE-PROTEIN KINASE NEK1"/>
    <property type="match status" value="1"/>
</dbReference>
<dbReference type="InterPro" id="IPR011009">
    <property type="entry name" value="Kinase-like_dom_sf"/>
</dbReference>
<feature type="domain" description="Protein kinase" evidence="11">
    <location>
        <begin position="22"/>
        <end position="278"/>
    </location>
</feature>
<dbReference type="InterPro" id="IPR051131">
    <property type="entry name" value="NEK_Ser/Thr_kinase_NIMA"/>
</dbReference>
<evidence type="ECO:0000256" key="8">
    <source>
        <dbReference type="ARBA" id="ARBA00048679"/>
    </source>
</evidence>
<evidence type="ECO:0000256" key="10">
    <source>
        <dbReference type="RuleBase" id="RU000304"/>
    </source>
</evidence>
<keyword evidence="4 9" id="KW-0547">Nucleotide-binding</keyword>
<dbReference type="Proteomes" id="UP001295684">
    <property type="component" value="Unassembled WGS sequence"/>
</dbReference>
<evidence type="ECO:0000256" key="6">
    <source>
        <dbReference type="ARBA" id="ARBA00022840"/>
    </source>
</evidence>
<dbReference type="PROSITE" id="PS50011">
    <property type="entry name" value="PROTEIN_KINASE_DOM"/>
    <property type="match status" value="1"/>
</dbReference>
<protein>
    <recommendedName>
        <fullName evidence="1">non-specific serine/threonine protein kinase</fullName>
        <ecNumber evidence="1">2.7.11.1</ecNumber>
    </recommendedName>
</protein>
<dbReference type="PROSITE" id="PS00108">
    <property type="entry name" value="PROTEIN_KINASE_ST"/>
    <property type="match status" value="1"/>
</dbReference>
<dbReference type="PROSITE" id="PS00107">
    <property type="entry name" value="PROTEIN_KINASE_ATP"/>
    <property type="match status" value="1"/>
</dbReference>
<dbReference type="SUPFAM" id="SSF56112">
    <property type="entry name" value="Protein kinase-like (PK-like)"/>
    <property type="match status" value="1"/>
</dbReference>
<evidence type="ECO:0000259" key="11">
    <source>
        <dbReference type="PROSITE" id="PS50011"/>
    </source>
</evidence>
<dbReference type="EMBL" id="CAMPGE010005286">
    <property type="protein sequence ID" value="CAI2364136.1"/>
    <property type="molecule type" value="Genomic_DNA"/>
</dbReference>
<keyword evidence="3" id="KW-0808">Transferase</keyword>
<dbReference type="GO" id="GO:0005524">
    <property type="term" value="F:ATP binding"/>
    <property type="evidence" value="ECO:0007669"/>
    <property type="project" value="UniProtKB-UniRule"/>
</dbReference>
<evidence type="ECO:0000313" key="13">
    <source>
        <dbReference type="Proteomes" id="UP001295684"/>
    </source>
</evidence>